<evidence type="ECO:0000256" key="6">
    <source>
        <dbReference type="RuleBase" id="RU003690"/>
    </source>
</evidence>
<dbReference type="PANTHER" id="PTHR10353">
    <property type="entry name" value="GLYCOSYL HYDROLASE"/>
    <property type="match status" value="1"/>
</dbReference>
<dbReference type="Proteomes" id="UP000192223">
    <property type="component" value="Unplaced"/>
</dbReference>
<dbReference type="Gene3D" id="3.20.20.80">
    <property type="entry name" value="Glycosidases"/>
    <property type="match status" value="1"/>
</dbReference>
<sequence>MVPEFVLTFILGTVFVNGKLYEIPNNFSLGVAISSYQSEGAWNVNGKGENIWDHLTHTRRNYSYDGSNGDIACDSYHKWKEDVQQLKYLGVDHYRFSISWSRILPSGFSNVINPDGIRYYNDLINELLKNGIKPLVTIFHWDLPQPLQDLGGLANLKVTQYVEDYSRILFQHFGDRVKWWITFNEPLSYCLYGYNGVVAPAILSSGVGSYLCGKTLLLSHGKIFRLYEREFRKEQEGKVGITVNIAWFMPKTNSEKDKEAVARANDFLFGWWMHPIFSKEGNYPKRMSDRIEYVSKAENFSESRLPPFTKEEIKLIRGSYDFFGFNYYLAQVIQDDLVTPYNPPSFDQDVGVVATTIPGVEETEHNWFPIYPQGMGDVLRYIHKLYKGVPIIITENGYPDSGQLSDPRRINYIQRHLIEVLKAKEEGVNVFGYTYWSFMDDYEWLYGYLQKFGLFNVDFNDPNRTRTPKASAEFFRLLTKYRVVPSDTIDC</sequence>
<evidence type="ECO:0000256" key="2">
    <source>
        <dbReference type="ARBA" id="ARBA00011738"/>
    </source>
</evidence>
<dbReference type="InterPro" id="IPR001360">
    <property type="entry name" value="Glyco_hydro_1"/>
</dbReference>
<comment type="similarity">
    <text evidence="1 6">Belongs to the glycosyl hydrolase 1 family.</text>
</comment>
<proteinExistence type="inferred from homology"/>
<dbReference type="AlphaFoldDB" id="A0A1W4WMX7"/>
<keyword evidence="5" id="KW-0326">Glycosidase</keyword>
<keyword evidence="4" id="KW-0325">Glycoprotein</keyword>
<dbReference type="SUPFAM" id="SSF51445">
    <property type="entry name" value="(Trans)glycosidases"/>
    <property type="match status" value="1"/>
</dbReference>
<evidence type="ECO:0000256" key="1">
    <source>
        <dbReference type="ARBA" id="ARBA00010838"/>
    </source>
</evidence>
<dbReference type="OrthoDB" id="65569at2759"/>
<dbReference type="GO" id="GO:0008422">
    <property type="term" value="F:beta-glucosidase activity"/>
    <property type="evidence" value="ECO:0007669"/>
    <property type="project" value="TreeGrafter"/>
</dbReference>
<dbReference type="PRINTS" id="PR00131">
    <property type="entry name" value="GLHYDRLASE1"/>
</dbReference>
<protein>
    <submittedName>
        <fullName evidence="8">Myrosinase 1</fullName>
    </submittedName>
</protein>
<reference evidence="8" key="1">
    <citation type="submission" date="2025-08" db="UniProtKB">
        <authorList>
            <consortium name="RefSeq"/>
        </authorList>
    </citation>
    <scope>IDENTIFICATION</scope>
    <source>
        <tissue evidence="8">Entire body</tissue>
    </source>
</reference>
<organism evidence="7 8">
    <name type="scientific">Agrilus planipennis</name>
    <name type="common">Emerald ash borer</name>
    <name type="synonym">Agrilus marcopoli</name>
    <dbReference type="NCBI Taxonomy" id="224129"/>
    <lineage>
        <taxon>Eukaryota</taxon>
        <taxon>Metazoa</taxon>
        <taxon>Ecdysozoa</taxon>
        <taxon>Arthropoda</taxon>
        <taxon>Hexapoda</taxon>
        <taxon>Insecta</taxon>
        <taxon>Pterygota</taxon>
        <taxon>Neoptera</taxon>
        <taxon>Endopterygota</taxon>
        <taxon>Coleoptera</taxon>
        <taxon>Polyphaga</taxon>
        <taxon>Elateriformia</taxon>
        <taxon>Buprestoidea</taxon>
        <taxon>Buprestidae</taxon>
        <taxon>Agrilinae</taxon>
        <taxon>Agrilus</taxon>
    </lineage>
</organism>
<dbReference type="PANTHER" id="PTHR10353:SF36">
    <property type="entry name" value="LP05116P"/>
    <property type="match status" value="1"/>
</dbReference>
<dbReference type="RefSeq" id="XP_018321395.1">
    <property type="nucleotide sequence ID" value="XM_018465893.2"/>
</dbReference>
<keyword evidence="3" id="KW-0378">Hydrolase</keyword>
<accession>A0A1W4WMX7</accession>
<evidence type="ECO:0000256" key="5">
    <source>
        <dbReference type="ARBA" id="ARBA00023295"/>
    </source>
</evidence>
<keyword evidence="7" id="KW-1185">Reference proteome</keyword>
<dbReference type="FunFam" id="3.20.20.80:FF:000013">
    <property type="entry name" value="lactase-phlorizin hydrolase"/>
    <property type="match status" value="1"/>
</dbReference>
<dbReference type="Pfam" id="PF00232">
    <property type="entry name" value="Glyco_hydro_1"/>
    <property type="match status" value="1"/>
</dbReference>
<name>A0A1W4WMX7_AGRPL</name>
<dbReference type="GeneID" id="108734359"/>
<comment type="subunit">
    <text evidence="2">Homodimer.</text>
</comment>
<dbReference type="GO" id="GO:0005975">
    <property type="term" value="P:carbohydrate metabolic process"/>
    <property type="evidence" value="ECO:0007669"/>
    <property type="project" value="InterPro"/>
</dbReference>
<dbReference type="KEGG" id="apln:108734359"/>
<dbReference type="InParanoid" id="A0A1W4WMX7"/>
<evidence type="ECO:0000313" key="8">
    <source>
        <dbReference type="RefSeq" id="XP_018321395.1"/>
    </source>
</evidence>
<evidence type="ECO:0000256" key="4">
    <source>
        <dbReference type="ARBA" id="ARBA00023180"/>
    </source>
</evidence>
<dbReference type="InterPro" id="IPR017853">
    <property type="entry name" value="GH"/>
</dbReference>
<gene>
    <name evidence="8" type="primary">LOC108734359</name>
</gene>
<evidence type="ECO:0000256" key="3">
    <source>
        <dbReference type="ARBA" id="ARBA00022801"/>
    </source>
</evidence>
<evidence type="ECO:0000313" key="7">
    <source>
        <dbReference type="Proteomes" id="UP000192223"/>
    </source>
</evidence>
<dbReference type="STRING" id="224129.A0A1W4WMX7"/>